<gene>
    <name evidence="2" type="ORF">EAH89_03175</name>
</gene>
<dbReference type="Proteomes" id="UP000317078">
    <property type="component" value="Unassembled WGS sequence"/>
</dbReference>
<dbReference type="PANTHER" id="PTHR30050">
    <property type="entry name" value="CHROMOSOMAL REPLICATION INITIATOR PROTEIN DNAA"/>
    <property type="match status" value="1"/>
</dbReference>
<dbReference type="RefSeq" id="WP_140881325.1">
    <property type="nucleotide sequence ID" value="NZ_RCZP01000002.1"/>
</dbReference>
<feature type="domain" description="Hda lid" evidence="1">
    <location>
        <begin position="155"/>
        <end position="215"/>
    </location>
</feature>
<dbReference type="Pfam" id="PF22688">
    <property type="entry name" value="Hda_lid"/>
    <property type="match status" value="1"/>
</dbReference>
<dbReference type="GO" id="GO:0005886">
    <property type="term" value="C:plasma membrane"/>
    <property type="evidence" value="ECO:0007669"/>
    <property type="project" value="TreeGrafter"/>
</dbReference>
<dbReference type="SUPFAM" id="SSF52540">
    <property type="entry name" value="P-loop containing nucleoside triphosphate hydrolases"/>
    <property type="match status" value="1"/>
</dbReference>
<comment type="caution">
    <text evidence="2">The sequence shown here is derived from an EMBL/GenBank/DDBJ whole genome shotgun (WGS) entry which is preliminary data.</text>
</comment>
<sequence length="253" mass="26030">MASLSTARQLPLPLLPRAEVEIDPVPDSSNAVARTWLGDPMSWPAGRLVLHGPEGSGKSALLAQASRRLGLRRLSGPLLRGVPQGAPTALDDADCAAEEAALFHLINACAAGGHLLLMAGREPPGRWPVALPDLASRLRATASAALGQPTDALLRALLARHFERRQLRVEPAVQDWLLARLPREAAALAEAAARLDRAALAGGGGITRGLAREVLAGLLDGSGEGGEDGAFDGAGDDFVATPGAPSASMGTLL</sequence>
<organism evidence="2 3">
    <name type="scientific">Muricoccus nepalensis</name>
    <dbReference type="NCBI Taxonomy" id="1854500"/>
    <lineage>
        <taxon>Bacteria</taxon>
        <taxon>Pseudomonadati</taxon>
        <taxon>Pseudomonadota</taxon>
        <taxon>Alphaproteobacteria</taxon>
        <taxon>Acetobacterales</taxon>
        <taxon>Roseomonadaceae</taxon>
        <taxon>Muricoccus</taxon>
    </lineage>
</organism>
<dbReference type="AlphaFoldDB" id="A0A502GHG7"/>
<accession>A0A502GHG7</accession>
<reference evidence="2 3" key="1">
    <citation type="journal article" date="2019" name="Environ. Microbiol.">
        <title>Species interactions and distinct microbial communities in high Arctic permafrost affected cryosols are associated with the CH4 and CO2 gas fluxes.</title>
        <authorList>
            <person name="Altshuler I."/>
            <person name="Hamel J."/>
            <person name="Turney S."/>
            <person name="Magnuson E."/>
            <person name="Levesque R."/>
            <person name="Greer C."/>
            <person name="Whyte L.G."/>
        </authorList>
    </citation>
    <scope>NUCLEOTIDE SEQUENCE [LARGE SCALE GENOMIC DNA]</scope>
    <source>
        <strain evidence="2 3">S9.3B</strain>
    </source>
</reference>
<dbReference type="GO" id="GO:0006270">
    <property type="term" value="P:DNA replication initiation"/>
    <property type="evidence" value="ECO:0007669"/>
    <property type="project" value="TreeGrafter"/>
</dbReference>
<evidence type="ECO:0000313" key="2">
    <source>
        <dbReference type="EMBL" id="TPG60396.1"/>
    </source>
</evidence>
<dbReference type="GO" id="GO:0003688">
    <property type="term" value="F:DNA replication origin binding"/>
    <property type="evidence" value="ECO:0007669"/>
    <property type="project" value="TreeGrafter"/>
</dbReference>
<dbReference type="EMBL" id="RCZP01000002">
    <property type="protein sequence ID" value="TPG60396.1"/>
    <property type="molecule type" value="Genomic_DNA"/>
</dbReference>
<dbReference type="OrthoDB" id="7390113at2"/>
<evidence type="ECO:0000313" key="3">
    <source>
        <dbReference type="Proteomes" id="UP000317078"/>
    </source>
</evidence>
<dbReference type="PANTHER" id="PTHR30050:SF5">
    <property type="entry name" value="DNAA REGULATORY INACTIVATOR HDA"/>
    <property type="match status" value="1"/>
</dbReference>
<evidence type="ECO:0000259" key="1">
    <source>
        <dbReference type="Pfam" id="PF22688"/>
    </source>
</evidence>
<dbReference type="Gene3D" id="3.40.50.300">
    <property type="entry name" value="P-loop containing nucleotide triphosphate hydrolases"/>
    <property type="match status" value="1"/>
</dbReference>
<dbReference type="InterPro" id="IPR055199">
    <property type="entry name" value="Hda_lid"/>
</dbReference>
<dbReference type="Gene3D" id="1.10.8.60">
    <property type="match status" value="1"/>
</dbReference>
<dbReference type="InterPro" id="IPR027417">
    <property type="entry name" value="P-loop_NTPase"/>
</dbReference>
<keyword evidence="3" id="KW-1185">Reference proteome</keyword>
<proteinExistence type="predicted"/>
<name>A0A502GHG7_9PROT</name>
<protein>
    <submittedName>
        <fullName evidence="2">Chromosomal replication initiator DnaA</fullName>
    </submittedName>
</protein>